<dbReference type="KEGG" id="jre:109020093"/>
<keyword evidence="11" id="KW-0325">Glycoprotein</keyword>
<reference evidence="13" key="1">
    <citation type="submission" date="2025-08" db="UniProtKB">
        <authorList>
            <consortium name="RefSeq"/>
        </authorList>
    </citation>
    <scope>IDENTIFICATION</scope>
    <source>
        <tissue evidence="13">Leaves</tissue>
    </source>
</reference>
<dbReference type="GO" id="GO:0003676">
    <property type="term" value="F:nucleic acid binding"/>
    <property type="evidence" value="ECO:0007669"/>
    <property type="project" value="InterPro"/>
</dbReference>
<dbReference type="Proteomes" id="UP000235220">
    <property type="component" value="Chromosome 15"/>
</dbReference>
<evidence type="ECO:0000256" key="11">
    <source>
        <dbReference type="ARBA" id="ARBA00023180"/>
    </source>
</evidence>
<accession>A0A2I4HPG4</accession>
<dbReference type="Gene3D" id="1.10.575.10">
    <property type="entry name" value="P1 Nuclease"/>
    <property type="match status" value="1"/>
</dbReference>
<dbReference type="Gramene" id="Jr15_07360_p1">
    <property type="protein sequence ID" value="cds.Jr15_07360_p1"/>
    <property type="gene ID" value="Jr15_07360"/>
</dbReference>
<comment type="subunit">
    <text evidence="3">Monomer.</text>
</comment>
<dbReference type="FunFam" id="1.10.575.10:FF:000002">
    <property type="entry name" value="Endonuclease 2"/>
    <property type="match status" value="1"/>
</dbReference>
<name>A0A2I4HPG4_JUGRE</name>
<keyword evidence="9" id="KW-0378">Hydrolase</keyword>
<dbReference type="RefSeq" id="XP_018858046.1">
    <property type="nucleotide sequence ID" value="XM_019002501.2"/>
</dbReference>
<comment type="similarity">
    <text evidence="2">Belongs to the nuclease type I family.</text>
</comment>
<keyword evidence="7" id="KW-0732">Signal</keyword>
<keyword evidence="10" id="KW-1015">Disulfide bond</keyword>
<protein>
    <recommendedName>
        <fullName evidence="4">Aspergillus nuclease S1</fullName>
        <ecNumber evidence="4">3.1.30.1</ecNumber>
    </recommendedName>
</protein>
<dbReference type="GO" id="GO:0046872">
    <property type="term" value="F:metal ion binding"/>
    <property type="evidence" value="ECO:0007669"/>
    <property type="project" value="UniProtKB-KW"/>
</dbReference>
<dbReference type="STRING" id="51240.A0A2I4HPG4"/>
<dbReference type="CDD" id="cd11010">
    <property type="entry name" value="S1-P1_nuclease"/>
    <property type="match status" value="1"/>
</dbReference>
<dbReference type="GO" id="GO:0004519">
    <property type="term" value="F:endonuclease activity"/>
    <property type="evidence" value="ECO:0000318"/>
    <property type="project" value="GO_Central"/>
</dbReference>
<dbReference type="InterPro" id="IPR003154">
    <property type="entry name" value="S1/P1nuclease"/>
</dbReference>
<dbReference type="EC" id="3.1.30.1" evidence="4"/>
<dbReference type="OrthoDB" id="441446at2759"/>
<organism evidence="12 13">
    <name type="scientific">Juglans regia</name>
    <name type="common">English walnut</name>
    <dbReference type="NCBI Taxonomy" id="51240"/>
    <lineage>
        <taxon>Eukaryota</taxon>
        <taxon>Viridiplantae</taxon>
        <taxon>Streptophyta</taxon>
        <taxon>Embryophyta</taxon>
        <taxon>Tracheophyta</taxon>
        <taxon>Spermatophyta</taxon>
        <taxon>Magnoliopsida</taxon>
        <taxon>eudicotyledons</taxon>
        <taxon>Gunneridae</taxon>
        <taxon>Pentapetalae</taxon>
        <taxon>rosids</taxon>
        <taxon>fabids</taxon>
        <taxon>Fagales</taxon>
        <taxon>Juglandaceae</taxon>
        <taxon>Juglans</taxon>
    </lineage>
</organism>
<dbReference type="Pfam" id="PF02265">
    <property type="entry name" value="S1-P1_nuclease"/>
    <property type="match status" value="1"/>
</dbReference>
<evidence type="ECO:0000256" key="6">
    <source>
        <dbReference type="ARBA" id="ARBA00022723"/>
    </source>
</evidence>
<dbReference type="SUPFAM" id="SSF48537">
    <property type="entry name" value="Phospholipase C/P1 nuclease"/>
    <property type="match status" value="1"/>
</dbReference>
<gene>
    <name evidence="13" type="primary">LOC109020093</name>
</gene>
<evidence type="ECO:0000256" key="5">
    <source>
        <dbReference type="ARBA" id="ARBA00022722"/>
    </source>
</evidence>
<evidence type="ECO:0000256" key="7">
    <source>
        <dbReference type="ARBA" id="ARBA00022729"/>
    </source>
</evidence>
<evidence type="ECO:0000256" key="4">
    <source>
        <dbReference type="ARBA" id="ARBA00012562"/>
    </source>
</evidence>
<keyword evidence="6" id="KW-0479">Metal-binding</keyword>
<keyword evidence="8 13" id="KW-0255">Endonuclease</keyword>
<evidence type="ECO:0000256" key="8">
    <source>
        <dbReference type="ARBA" id="ARBA00022759"/>
    </source>
</evidence>
<evidence type="ECO:0000256" key="2">
    <source>
        <dbReference type="ARBA" id="ARBA00009547"/>
    </source>
</evidence>
<evidence type="ECO:0000313" key="13">
    <source>
        <dbReference type="RefSeq" id="XP_018858046.1"/>
    </source>
</evidence>
<evidence type="ECO:0000256" key="9">
    <source>
        <dbReference type="ARBA" id="ARBA00022801"/>
    </source>
</evidence>
<evidence type="ECO:0000256" key="3">
    <source>
        <dbReference type="ARBA" id="ARBA00011245"/>
    </source>
</evidence>
<dbReference type="GO" id="GO:0000014">
    <property type="term" value="F:single-stranded DNA endodeoxyribonuclease activity"/>
    <property type="evidence" value="ECO:0007669"/>
    <property type="project" value="UniProtKB-ARBA"/>
</dbReference>
<keyword evidence="5" id="KW-0540">Nuclease</keyword>
<sequence length="309" mass="35352">MKVQEKGHPRAVVAILMVFKNRKMKCCRIQILALVSLMLLFPAAIDGWGIDGHYIVCTIAQSRLNKAAAEIVEELLPKSAENDLGSVCSWADGVKFRYPWSRSLHYVNTPDVCNYNFKRDCKDESEEEGRCVAGAVKNYTQQLLTIDRNRQNNLTEALLFYSHFMGDIHQPLHAGFASDKGGNTIEVHWYTRKQNLHHIWDNNIIETAQERFYDSNINDMIDAIQTNITTEWADQVKRWERCSYTDTTCANVYVSQPHSLVEYLSLIFICTNGHIVSYPLLPLILSQHVHETDMHLKASKQPVTGHTKV</sequence>
<evidence type="ECO:0000313" key="12">
    <source>
        <dbReference type="Proteomes" id="UP000235220"/>
    </source>
</evidence>
<comment type="catalytic activity">
    <reaction evidence="1">
        <text>Endonucleolytic cleavage to 5'-phosphomononucleotide and 5'-phosphooligonucleotide end-products.</text>
        <dbReference type="EC" id="3.1.30.1"/>
    </reaction>
</comment>
<dbReference type="GeneID" id="109020093"/>
<keyword evidence="12" id="KW-1185">Reference proteome</keyword>
<dbReference type="GO" id="GO:0006308">
    <property type="term" value="P:DNA catabolic process"/>
    <property type="evidence" value="ECO:0007669"/>
    <property type="project" value="InterPro"/>
</dbReference>
<dbReference type="PANTHER" id="PTHR33146">
    <property type="entry name" value="ENDONUCLEASE 4"/>
    <property type="match status" value="1"/>
</dbReference>
<dbReference type="AlphaFoldDB" id="A0A2I4HPG4"/>
<dbReference type="PANTHER" id="PTHR33146:SF27">
    <property type="entry name" value="ENDONUCLEASE 2"/>
    <property type="match status" value="1"/>
</dbReference>
<evidence type="ECO:0000256" key="1">
    <source>
        <dbReference type="ARBA" id="ARBA00000245"/>
    </source>
</evidence>
<dbReference type="InterPro" id="IPR008947">
    <property type="entry name" value="PLipase_C/P1_nuclease_dom_sf"/>
</dbReference>
<dbReference type="GO" id="GO:0004521">
    <property type="term" value="F:RNA endonuclease activity"/>
    <property type="evidence" value="ECO:0007669"/>
    <property type="project" value="UniProtKB-ARBA"/>
</dbReference>
<proteinExistence type="inferred from homology"/>
<evidence type="ECO:0000256" key="10">
    <source>
        <dbReference type="ARBA" id="ARBA00023157"/>
    </source>
</evidence>